<feature type="region of interest" description="Disordered" evidence="1">
    <location>
        <begin position="1"/>
        <end position="92"/>
    </location>
</feature>
<organism evidence="2 3">
    <name type="scientific">Armillaria ostoyae</name>
    <name type="common">Armillaria root rot fungus</name>
    <dbReference type="NCBI Taxonomy" id="47428"/>
    <lineage>
        <taxon>Eukaryota</taxon>
        <taxon>Fungi</taxon>
        <taxon>Dikarya</taxon>
        <taxon>Basidiomycota</taxon>
        <taxon>Agaricomycotina</taxon>
        <taxon>Agaricomycetes</taxon>
        <taxon>Agaricomycetidae</taxon>
        <taxon>Agaricales</taxon>
        <taxon>Marasmiineae</taxon>
        <taxon>Physalacriaceae</taxon>
        <taxon>Armillaria</taxon>
    </lineage>
</organism>
<dbReference type="EMBL" id="FUEG01000008">
    <property type="protein sequence ID" value="SJL07792.1"/>
    <property type="molecule type" value="Genomic_DNA"/>
</dbReference>
<dbReference type="OMA" id="GTDYGPD"/>
<evidence type="ECO:0000313" key="2">
    <source>
        <dbReference type="EMBL" id="SJL07792.1"/>
    </source>
</evidence>
<protein>
    <submittedName>
        <fullName evidence="2">Uncharacterized protein</fullName>
    </submittedName>
</protein>
<dbReference type="OrthoDB" id="3227715at2759"/>
<feature type="region of interest" description="Disordered" evidence="1">
    <location>
        <begin position="165"/>
        <end position="199"/>
    </location>
</feature>
<dbReference type="Proteomes" id="UP000219338">
    <property type="component" value="Unassembled WGS sequence"/>
</dbReference>
<accession>A0A284RGC1</accession>
<dbReference type="AlphaFoldDB" id="A0A284RGC1"/>
<sequence>MPPQFAFPALTSHPLLYTPPLTRAPSPNESLDSNHGDDKTSYSDSESVLSQSEFDMKHDGLLKLYQPRPEEEEADQPVLIERPTTPSSAEELAEQIVDRLRREVRMVAENEMLEQQILFRGSRIGTERPQSNMGVDEIMQSMMPGSQRQEARQPPGRLFIANKAPWAMDGAPQGYGASVPGRSPANGSPRKRGKGKRKL</sequence>
<name>A0A284RGC1_ARMOS</name>
<evidence type="ECO:0000256" key="1">
    <source>
        <dbReference type="SAM" id="MobiDB-lite"/>
    </source>
</evidence>
<proteinExistence type="predicted"/>
<dbReference type="STRING" id="47428.A0A284RGC1"/>
<reference evidence="3" key="1">
    <citation type="journal article" date="2017" name="Nat. Ecol. Evol.">
        <title>Genome expansion and lineage-specific genetic innovations in the forest pathogenic fungi Armillaria.</title>
        <authorList>
            <person name="Sipos G."/>
            <person name="Prasanna A.N."/>
            <person name="Walter M.C."/>
            <person name="O'Connor E."/>
            <person name="Balint B."/>
            <person name="Krizsan K."/>
            <person name="Kiss B."/>
            <person name="Hess J."/>
            <person name="Varga T."/>
            <person name="Slot J."/>
            <person name="Riley R."/>
            <person name="Boka B."/>
            <person name="Rigling D."/>
            <person name="Barry K."/>
            <person name="Lee J."/>
            <person name="Mihaltcheva S."/>
            <person name="LaButti K."/>
            <person name="Lipzen A."/>
            <person name="Waldron R."/>
            <person name="Moloney N.M."/>
            <person name="Sperisen C."/>
            <person name="Kredics L."/>
            <person name="Vagvoelgyi C."/>
            <person name="Patrignani A."/>
            <person name="Fitzpatrick D."/>
            <person name="Nagy I."/>
            <person name="Doyle S."/>
            <person name="Anderson J.B."/>
            <person name="Grigoriev I.V."/>
            <person name="Gueldener U."/>
            <person name="Muensterkoetter M."/>
            <person name="Nagy L.G."/>
        </authorList>
    </citation>
    <scope>NUCLEOTIDE SEQUENCE [LARGE SCALE GENOMIC DNA]</scope>
    <source>
        <strain evidence="3">C18/9</strain>
    </source>
</reference>
<feature type="compositionally biased region" description="Basic and acidic residues" evidence="1">
    <location>
        <begin position="32"/>
        <end position="41"/>
    </location>
</feature>
<feature type="compositionally biased region" description="Polar residues" evidence="1">
    <location>
        <begin position="42"/>
        <end position="53"/>
    </location>
</feature>
<keyword evidence="3" id="KW-1185">Reference proteome</keyword>
<gene>
    <name evidence="2" type="ORF">ARMOST_11143</name>
</gene>
<feature type="compositionally biased region" description="Basic residues" evidence="1">
    <location>
        <begin position="189"/>
        <end position="199"/>
    </location>
</feature>
<evidence type="ECO:0000313" key="3">
    <source>
        <dbReference type="Proteomes" id="UP000219338"/>
    </source>
</evidence>